<evidence type="ECO:0000259" key="7">
    <source>
        <dbReference type="PROSITE" id="PS51782"/>
    </source>
</evidence>
<keyword evidence="3" id="KW-0843">Virulence</keyword>
<dbReference type="Gene3D" id="3.10.350.10">
    <property type="entry name" value="LysM domain"/>
    <property type="match status" value="7"/>
</dbReference>
<dbReference type="CDD" id="cd00118">
    <property type="entry name" value="LysM"/>
    <property type="match status" value="3"/>
</dbReference>
<dbReference type="InterPro" id="IPR018392">
    <property type="entry name" value="LysM"/>
</dbReference>
<comment type="caution">
    <text evidence="8">The sequence shown here is derived from an EMBL/GenBank/DDBJ whole genome shotgun (WGS) entry which is preliminary data.</text>
</comment>
<dbReference type="GO" id="GO:0008061">
    <property type="term" value="F:chitin binding"/>
    <property type="evidence" value="ECO:0007669"/>
    <property type="project" value="UniProtKB-KW"/>
</dbReference>
<keyword evidence="9" id="KW-1185">Reference proteome</keyword>
<dbReference type="Pfam" id="PF01476">
    <property type="entry name" value="LysM"/>
    <property type="match status" value="2"/>
</dbReference>
<feature type="domain" description="LysM" evidence="7">
    <location>
        <begin position="525"/>
        <end position="571"/>
    </location>
</feature>
<dbReference type="InterPro" id="IPR036779">
    <property type="entry name" value="LysM_dom_sf"/>
</dbReference>
<keyword evidence="2 6" id="KW-0732">Signal</keyword>
<feature type="domain" description="LysM" evidence="7">
    <location>
        <begin position="48"/>
        <end position="96"/>
    </location>
</feature>
<dbReference type="PROSITE" id="PS51782">
    <property type="entry name" value="LYSM"/>
    <property type="match status" value="5"/>
</dbReference>
<feature type="compositionally biased region" description="Low complexity" evidence="5">
    <location>
        <begin position="576"/>
        <end position="637"/>
    </location>
</feature>
<sequence>MVTAMSLKRALALAGAAIVASFTQLAHAQTASTPPGPTFTGSPSNCNKWYVVADGDNSCSTVEAKFGITHDQFIAWNPAVSRDCVTNFWKGQAYCVGLRSAATSTTSSTSKTSPTSSLPGNSTPAGPTFTGSPSNCNRWWYVVGDADRDCGVVEAKFGITHDQFIAWNPAVSRDCSINFWKGQAYCVGLGTSTITTSRASSSSATRSSSSSMTIITPTTPYSTRFPLTNETIYGPSSTEEWPPSKTQAGQPAYCNNWHFVRGGEACPNIAGLYSTWMTLEDFHAWNPAIGIDCSGLFVHYWVCVGIRPQVQLTMPYETGTASANATIELPPYISFTPAPTPTDKPVFDTPSPTQGQLPANCKAFWRAENGDTCAQAVEEYSPITKEQFLAWHPFLNGNCNGLWAGNWYCTAAFDWDNVPMPPTVKTRPSSVPAGTTGDCVAWYKATPEDTCAIVAQMFGTFGQADFIKWNPSVGVDCSDGVIVDSNYCVAVAGTPTTRTSAVSKPTPPSSAHSPAQDGIASDCSEFWYVSDEDTCATISSQSGVSQDSLKAWNPALGSSCAGLQPDFFICVGRPSSSGGVTTTTTTSASRSSARSSSSSTMSSLRSSSTTSSARSSSSSMTRSAAASPTSSGGSSVPTPAPVQNGMASGCKKFYLVKGGDGCWAIANANGINLSDFYIWNPAVNNGGECAGLWPDYYVCIGK</sequence>
<dbReference type="EMBL" id="JAGTJQ010000003">
    <property type="protein sequence ID" value="KAH7035726.1"/>
    <property type="molecule type" value="Genomic_DNA"/>
</dbReference>
<dbReference type="PANTHER" id="PTHR34997:SF2">
    <property type="entry name" value="LYSM DOMAIN-CONTAINING PROTEIN-RELATED"/>
    <property type="match status" value="1"/>
</dbReference>
<dbReference type="AlphaFoldDB" id="A0A9P8YEZ2"/>
<dbReference type="Proteomes" id="UP000756346">
    <property type="component" value="Unassembled WGS sequence"/>
</dbReference>
<evidence type="ECO:0000313" key="8">
    <source>
        <dbReference type="EMBL" id="KAH7035726.1"/>
    </source>
</evidence>
<evidence type="ECO:0000256" key="6">
    <source>
        <dbReference type="SAM" id="SignalP"/>
    </source>
</evidence>
<protein>
    <recommendedName>
        <fullName evidence="7">LysM domain-containing protein</fullName>
    </recommendedName>
</protein>
<organism evidence="8 9">
    <name type="scientific">Microdochium trichocladiopsis</name>
    <dbReference type="NCBI Taxonomy" id="1682393"/>
    <lineage>
        <taxon>Eukaryota</taxon>
        <taxon>Fungi</taxon>
        <taxon>Dikarya</taxon>
        <taxon>Ascomycota</taxon>
        <taxon>Pezizomycotina</taxon>
        <taxon>Sordariomycetes</taxon>
        <taxon>Xylariomycetidae</taxon>
        <taxon>Xylariales</taxon>
        <taxon>Microdochiaceae</taxon>
        <taxon>Microdochium</taxon>
    </lineage>
</organism>
<feature type="region of interest" description="Disordered" evidence="5">
    <location>
        <begin position="576"/>
        <end position="640"/>
    </location>
</feature>
<feature type="compositionally biased region" description="Polar residues" evidence="5">
    <location>
        <begin position="118"/>
        <end position="130"/>
    </location>
</feature>
<feature type="signal peptide" evidence="6">
    <location>
        <begin position="1"/>
        <end position="28"/>
    </location>
</feature>
<feature type="domain" description="LysM" evidence="7">
    <location>
        <begin position="139"/>
        <end position="187"/>
    </location>
</feature>
<dbReference type="OrthoDB" id="2281372at2759"/>
<gene>
    <name evidence="8" type="ORF">B0I36DRAFT_347461</name>
</gene>
<keyword evidence="1" id="KW-0147">Chitin-binding</keyword>
<feature type="region of interest" description="Disordered" evidence="5">
    <location>
        <begin position="497"/>
        <end position="517"/>
    </location>
</feature>
<feature type="compositionally biased region" description="Low complexity" evidence="5">
    <location>
        <begin position="104"/>
        <end position="117"/>
    </location>
</feature>
<evidence type="ECO:0000256" key="3">
    <source>
        <dbReference type="ARBA" id="ARBA00023026"/>
    </source>
</evidence>
<feature type="domain" description="LysM" evidence="7">
    <location>
        <begin position="441"/>
        <end position="489"/>
    </location>
</feature>
<feature type="chain" id="PRO_5040319226" description="LysM domain-containing protein" evidence="6">
    <location>
        <begin position="29"/>
        <end position="702"/>
    </location>
</feature>
<evidence type="ECO:0000256" key="5">
    <source>
        <dbReference type="SAM" id="MobiDB-lite"/>
    </source>
</evidence>
<dbReference type="SUPFAM" id="SSF54106">
    <property type="entry name" value="LysM domain"/>
    <property type="match status" value="2"/>
</dbReference>
<evidence type="ECO:0000256" key="2">
    <source>
        <dbReference type="ARBA" id="ARBA00022729"/>
    </source>
</evidence>
<reference evidence="8" key="1">
    <citation type="journal article" date="2021" name="Nat. Commun.">
        <title>Genetic determinants of endophytism in the Arabidopsis root mycobiome.</title>
        <authorList>
            <person name="Mesny F."/>
            <person name="Miyauchi S."/>
            <person name="Thiergart T."/>
            <person name="Pickel B."/>
            <person name="Atanasova L."/>
            <person name="Karlsson M."/>
            <person name="Huettel B."/>
            <person name="Barry K.W."/>
            <person name="Haridas S."/>
            <person name="Chen C."/>
            <person name="Bauer D."/>
            <person name="Andreopoulos W."/>
            <person name="Pangilinan J."/>
            <person name="LaButti K."/>
            <person name="Riley R."/>
            <person name="Lipzen A."/>
            <person name="Clum A."/>
            <person name="Drula E."/>
            <person name="Henrissat B."/>
            <person name="Kohler A."/>
            <person name="Grigoriev I.V."/>
            <person name="Martin F.M."/>
            <person name="Hacquard S."/>
        </authorList>
    </citation>
    <scope>NUCLEOTIDE SEQUENCE</scope>
    <source>
        <strain evidence="8">MPI-CAGE-CH-0230</strain>
    </source>
</reference>
<dbReference type="SMART" id="SM00257">
    <property type="entry name" value="LysM"/>
    <property type="match status" value="4"/>
</dbReference>
<accession>A0A9P8YEZ2</accession>
<evidence type="ECO:0000256" key="4">
    <source>
        <dbReference type="ARBA" id="ARBA00044955"/>
    </source>
</evidence>
<evidence type="ECO:0000256" key="1">
    <source>
        <dbReference type="ARBA" id="ARBA00022669"/>
    </source>
</evidence>
<feature type="domain" description="LysM" evidence="7">
    <location>
        <begin position="652"/>
        <end position="700"/>
    </location>
</feature>
<feature type="region of interest" description="Disordered" evidence="5">
    <location>
        <begin position="104"/>
        <end position="130"/>
    </location>
</feature>
<dbReference type="PANTHER" id="PTHR34997">
    <property type="entry name" value="AM15"/>
    <property type="match status" value="1"/>
</dbReference>
<dbReference type="GeneID" id="70186120"/>
<dbReference type="InterPro" id="IPR052210">
    <property type="entry name" value="LysM1-like"/>
</dbReference>
<proteinExistence type="inferred from homology"/>
<evidence type="ECO:0000313" key="9">
    <source>
        <dbReference type="Proteomes" id="UP000756346"/>
    </source>
</evidence>
<dbReference type="RefSeq" id="XP_046015819.1">
    <property type="nucleotide sequence ID" value="XM_046156574.1"/>
</dbReference>
<name>A0A9P8YEZ2_9PEZI</name>
<comment type="similarity">
    <text evidence="4">Belongs to the secreted LysM effector family.</text>
</comment>
<feature type="compositionally biased region" description="Polar residues" evidence="5">
    <location>
        <begin position="497"/>
        <end position="513"/>
    </location>
</feature>